<proteinExistence type="predicted"/>
<evidence type="ECO:0000313" key="2">
    <source>
        <dbReference type="Proteomes" id="UP000291116"/>
    </source>
</evidence>
<name>A0A448Z2M1_9STRA</name>
<sequence>MTPAASLLRTWDRIECFWASSAWSVYRSTAQVSARRLAIVLMPVRTSEANAPAAENSDRALPEDLRMKQLTIPMAMPITGRTQSIKIARGGSNPIDTSKHPIADNKLAKVSATARPRAVWMRESAFVARTGSSCGSPPPVVSNQAASWRRALLTKAFRMRSVWFSPT</sequence>
<protein>
    <submittedName>
        <fullName evidence="1">Uncharacterized protein</fullName>
    </submittedName>
</protein>
<gene>
    <name evidence="1" type="ORF">PSNMU_V1.4_AUG-EV-PASAV3_0029310</name>
</gene>
<evidence type="ECO:0000313" key="1">
    <source>
        <dbReference type="EMBL" id="VEU36255.1"/>
    </source>
</evidence>
<dbReference type="AlphaFoldDB" id="A0A448Z2M1"/>
<organism evidence="1 2">
    <name type="scientific">Pseudo-nitzschia multistriata</name>
    <dbReference type="NCBI Taxonomy" id="183589"/>
    <lineage>
        <taxon>Eukaryota</taxon>
        <taxon>Sar</taxon>
        <taxon>Stramenopiles</taxon>
        <taxon>Ochrophyta</taxon>
        <taxon>Bacillariophyta</taxon>
        <taxon>Bacillariophyceae</taxon>
        <taxon>Bacillariophycidae</taxon>
        <taxon>Bacillariales</taxon>
        <taxon>Bacillariaceae</taxon>
        <taxon>Pseudo-nitzschia</taxon>
    </lineage>
</organism>
<reference evidence="1 2" key="1">
    <citation type="submission" date="2019-01" db="EMBL/GenBank/DDBJ databases">
        <authorList>
            <person name="Ferrante I. M."/>
        </authorList>
    </citation>
    <scope>NUCLEOTIDE SEQUENCE [LARGE SCALE GENOMIC DNA]</scope>
    <source>
        <strain evidence="1 2">B856</strain>
    </source>
</reference>
<dbReference type="Proteomes" id="UP000291116">
    <property type="component" value="Unassembled WGS sequence"/>
</dbReference>
<dbReference type="EMBL" id="CAACVS010000082">
    <property type="protein sequence ID" value="VEU36255.1"/>
    <property type="molecule type" value="Genomic_DNA"/>
</dbReference>
<keyword evidence="2" id="KW-1185">Reference proteome</keyword>
<accession>A0A448Z2M1</accession>